<gene>
    <name evidence="2" type="primary">pseH</name>
    <name evidence="2" type="ORF">JRJ22_21440</name>
</gene>
<evidence type="ECO:0000259" key="1">
    <source>
        <dbReference type="PROSITE" id="PS51186"/>
    </source>
</evidence>
<name>A0ABX7LBG8_9BACL</name>
<evidence type="ECO:0000313" key="2">
    <source>
        <dbReference type="EMBL" id="QSF43795.1"/>
    </source>
</evidence>
<dbReference type="PANTHER" id="PTHR43415:SF3">
    <property type="entry name" value="GNAT-FAMILY ACETYLTRANSFERASE"/>
    <property type="match status" value="1"/>
</dbReference>
<dbReference type="SUPFAM" id="SSF55729">
    <property type="entry name" value="Acyl-CoA N-acyltransferases (Nat)"/>
    <property type="match status" value="1"/>
</dbReference>
<dbReference type="Gene3D" id="3.40.630.30">
    <property type="match status" value="1"/>
</dbReference>
<protein>
    <submittedName>
        <fullName evidence="2">UDP-4-amino-4, 6-dideoxy-N-acetyl-beta-L-altrosamine N-acetyltransferase</fullName>
        <ecNumber evidence="2">2.3.1.202</ecNumber>
    </submittedName>
</protein>
<dbReference type="PROSITE" id="PS51186">
    <property type="entry name" value="GNAT"/>
    <property type="match status" value="1"/>
</dbReference>
<dbReference type="NCBIfam" id="TIGR03585">
    <property type="entry name" value="PseH"/>
    <property type="match status" value="1"/>
</dbReference>
<dbReference type="Proteomes" id="UP000663452">
    <property type="component" value="Chromosome"/>
</dbReference>
<evidence type="ECO:0000313" key="3">
    <source>
        <dbReference type="Proteomes" id="UP000663452"/>
    </source>
</evidence>
<feature type="domain" description="N-acetyltransferase" evidence="1">
    <location>
        <begin position="7"/>
        <end position="167"/>
    </location>
</feature>
<dbReference type="InterPro" id="IPR016181">
    <property type="entry name" value="Acyl_CoA_acyltransferase"/>
</dbReference>
<dbReference type="Pfam" id="PF13420">
    <property type="entry name" value="Acetyltransf_4"/>
    <property type="match status" value="1"/>
</dbReference>
<dbReference type="EMBL" id="CP070969">
    <property type="protein sequence ID" value="QSF43795.1"/>
    <property type="molecule type" value="Genomic_DNA"/>
</dbReference>
<dbReference type="InterPro" id="IPR000182">
    <property type="entry name" value="GNAT_dom"/>
</dbReference>
<dbReference type="EC" id="2.3.1.202" evidence="2"/>
<keyword evidence="2" id="KW-0012">Acyltransferase</keyword>
<keyword evidence="3" id="KW-1185">Reference proteome</keyword>
<proteinExistence type="predicted"/>
<dbReference type="PANTHER" id="PTHR43415">
    <property type="entry name" value="SPERMIDINE N(1)-ACETYLTRANSFERASE"/>
    <property type="match status" value="1"/>
</dbReference>
<dbReference type="GO" id="GO:0016746">
    <property type="term" value="F:acyltransferase activity"/>
    <property type="evidence" value="ECO:0007669"/>
    <property type="project" value="UniProtKB-KW"/>
</dbReference>
<sequence>MTSINDYSLRNLGRNEIELVWEWRNADHIRPFMNHDDLIPLEEHYRWLEAVEKDAGRLVKLCFYQEKPVGFVNFSHIDPKNNTCEWGFYIGDQTCPRASGKVMGILALDYIFKERKMRKVCAQILDFNGKSLSYHHKLGFTEEGRLLKQLLKNNQYIDVVLMGLFKEQWEKHSEFLKEHMLSK</sequence>
<keyword evidence="2" id="KW-0808">Transferase</keyword>
<organism evidence="2 3">
    <name type="scientific">Paenibacillus tianjinensis</name>
    <dbReference type="NCBI Taxonomy" id="2810347"/>
    <lineage>
        <taxon>Bacteria</taxon>
        <taxon>Bacillati</taxon>
        <taxon>Bacillota</taxon>
        <taxon>Bacilli</taxon>
        <taxon>Bacillales</taxon>
        <taxon>Paenibacillaceae</taxon>
        <taxon>Paenibacillus</taxon>
    </lineage>
</organism>
<accession>A0ABX7LBG8</accession>
<dbReference type="InterPro" id="IPR020036">
    <property type="entry name" value="PseH"/>
</dbReference>
<reference evidence="2 3" key="1">
    <citation type="submission" date="2021-02" db="EMBL/GenBank/DDBJ databases">
        <title>Paenibacillus tianjinensis sp. nov.</title>
        <authorList>
            <person name="Liu H."/>
        </authorList>
    </citation>
    <scope>NUCLEOTIDE SEQUENCE [LARGE SCALE GENOMIC DNA]</scope>
    <source>
        <strain evidence="2 3">TB2019</strain>
    </source>
</reference>
<dbReference type="RefSeq" id="WP_206101416.1">
    <property type="nucleotide sequence ID" value="NZ_CP070969.1"/>
</dbReference>